<accession>A0A0M0KDB5</accession>
<dbReference type="GeneID" id="87595718"/>
<dbReference type="PATRIC" id="fig|136160.3.peg.3996"/>
<dbReference type="EMBL" id="LILD01000003">
    <property type="protein sequence ID" value="KOO36784.1"/>
    <property type="molecule type" value="Genomic_DNA"/>
</dbReference>
<organism evidence="1">
    <name type="scientific">Halalkalibacterium halodurans</name>
    <name type="common">Bacillus halodurans</name>
    <dbReference type="NCBI Taxonomy" id="86665"/>
    <lineage>
        <taxon>Bacteria</taxon>
        <taxon>Bacillati</taxon>
        <taxon>Bacillota</taxon>
        <taxon>Bacilli</taxon>
        <taxon>Bacillales</taxon>
        <taxon>Bacillaceae</taxon>
        <taxon>Halalkalibacterium (ex Joshi et al. 2022)</taxon>
    </lineage>
</organism>
<dbReference type="AlphaFoldDB" id="A0A0M0KDB5"/>
<proteinExistence type="predicted"/>
<dbReference type="RefSeq" id="WP_053432035.1">
    <property type="nucleotide sequence ID" value="NZ_CP040441.1"/>
</dbReference>
<evidence type="ECO:0000313" key="1">
    <source>
        <dbReference type="EMBL" id="KOO36784.1"/>
    </source>
</evidence>
<sequence length="97" mass="11383">MVSKQPDRSQNAVGFSGFAEKVKLEITNEINAHKKGEGRDSSIEKLEEIYREVEQMVKIRSDKEFSPRYPRTLNDSWDYTSDLTKILMEFYGLYKKL</sequence>
<comment type="caution">
    <text evidence="1">The sequence shown here is derived from an EMBL/GenBank/DDBJ whole genome shotgun (WGS) entry which is preliminary data.</text>
</comment>
<protein>
    <submittedName>
        <fullName evidence="1">Uncharacterized protein</fullName>
    </submittedName>
</protein>
<gene>
    <name evidence="1" type="ORF">AMD02_15300</name>
</gene>
<reference evidence="1" key="1">
    <citation type="submission" date="2015-08" db="EMBL/GenBank/DDBJ databases">
        <title>Complete DNA Sequence of Pseudomonas syringae pv. actinidiae, the Causal Agent of Kiwifruit Canker Disease.</title>
        <authorList>
            <person name="Rikkerink E.H.A."/>
            <person name="Fineran P.C."/>
        </authorList>
    </citation>
    <scope>NUCLEOTIDE SEQUENCE</scope>
    <source>
        <strain evidence="1">DSM 13666</strain>
    </source>
</reference>
<name>A0A0M0KDB5_ALKHA</name>